<evidence type="ECO:0000259" key="1">
    <source>
        <dbReference type="PROSITE" id="PS51737"/>
    </source>
</evidence>
<gene>
    <name evidence="2" type="ORF">HDF16_005012</name>
</gene>
<proteinExistence type="predicted"/>
<feature type="domain" description="Recombinase" evidence="1">
    <location>
        <begin position="55"/>
        <end position="148"/>
    </location>
</feature>
<dbReference type="Pfam" id="PF07508">
    <property type="entry name" value="Recombinase"/>
    <property type="match status" value="1"/>
</dbReference>
<dbReference type="PROSITE" id="PS51737">
    <property type="entry name" value="RECOMBINASE_DNA_BIND"/>
    <property type="match status" value="1"/>
</dbReference>
<evidence type="ECO:0000313" key="2">
    <source>
        <dbReference type="EMBL" id="MBB5060276.1"/>
    </source>
</evidence>
<dbReference type="EMBL" id="JACHIP010000011">
    <property type="protein sequence ID" value="MBB5060276.1"/>
    <property type="molecule type" value="Genomic_DNA"/>
</dbReference>
<dbReference type="RefSeq" id="WP_184222456.1">
    <property type="nucleotide sequence ID" value="NZ_JACHIP010000011.1"/>
</dbReference>
<dbReference type="AlphaFoldDB" id="A0A7W7ZI67"/>
<dbReference type="Proteomes" id="UP000540989">
    <property type="component" value="Unassembled WGS sequence"/>
</dbReference>
<name>A0A7W7ZI67_9BACT</name>
<dbReference type="InterPro" id="IPR011109">
    <property type="entry name" value="DNA_bind_recombinase_dom"/>
</dbReference>
<dbReference type="GO" id="GO:0003677">
    <property type="term" value="F:DNA binding"/>
    <property type="evidence" value="ECO:0007669"/>
    <property type="project" value="InterPro"/>
</dbReference>
<keyword evidence="3" id="KW-1185">Reference proteome</keyword>
<dbReference type="GO" id="GO:0000150">
    <property type="term" value="F:DNA strand exchange activity"/>
    <property type="evidence" value="ECO:0007669"/>
    <property type="project" value="InterPro"/>
</dbReference>
<protein>
    <recommendedName>
        <fullName evidence="1">Recombinase domain-containing protein</fullName>
    </recommendedName>
</protein>
<evidence type="ECO:0000313" key="3">
    <source>
        <dbReference type="Proteomes" id="UP000540989"/>
    </source>
</evidence>
<sequence>MPFFERSRDVISGPFSADLITERQRAGWQMLSIEWRRERPESEPSSEIEAADEIPYGLRLSADCTRLEADPVENKVLLQMMDLLGNDFSYASIVSDLNERGLRMRNGSPWTRVGVFKMMPRLIEVGPRLFAEDEWKNRKKVVSRDRQRS</sequence>
<accession>A0A7W7ZI67</accession>
<reference evidence="2 3" key="1">
    <citation type="submission" date="2020-08" db="EMBL/GenBank/DDBJ databases">
        <title>Genomic Encyclopedia of Type Strains, Phase IV (KMG-V): Genome sequencing to study the core and pangenomes of soil and plant-associated prokaryotes.</title>
        <authorList>
            <person name="Whitman W."/>
        </authorList>
    </citation>
    <scope>NUCLEOTIDE SEQUENCE [LARGE SCALE GENOMIC DNA]</scope>
    <source>
        <strain evidence="2 3">M8UP14</strain>
    </source>
</reference>
<comment type="caution">
    <text evidence="2">The sequence shown here is derived from an EMBL/GenBank/DDBJ whole genome shotgun (WGS) entry which is preliminary data.</text>
</comment>
<organism evidence="2 3">
    <name type="scientific">Granulicella aggregans</name>
    <dbReference type="NCBI Taxonomy" id="474949"/>
    <lineage>
        <taxon>Bacteria</taxon>
        <taxon>Pseudomonadati</taxon>
        <taxon>Acidobacteriota</taxon>
        <taxon>Terriglobia</taxon>
        <taxon>Terriglobales</taxon>
        <taxon>Acidobacteriaceae</taxon>
        <taxon>Granulicella</taxon>
    </lineage>
</organism>